<proteinExistence type="inferred from homology"/>
<evidence type="ECO:0000256" key="5">
    <source>
        <dbReference type="ARBA" id="ARBA00048552"/>
    </source>
</evidence>
<comment type="caution">
    <text evidence="15">The sequence shown here is derived from an EMBL/GenBank/DDBJ whole genome shotgun (WGS) entry which is preliminary data.</text>
</comment>
<dbReference type="Pfam" id="PF04560">
    <property type="entry name" value="RNA_pol_Rpb2_7"/>
    <property type="match status" value="1"/>
</dbReference>
<dbReference type="Gene3D" id="2.40.50.150">
    <property type="match status" value="1"/>
</dbReference>
<dbReference type="NCBIfam" id="NF001616">
    <property type="entry name" value="PRK00405.1"/>
    <property type="match status" value="1"/>
</dbReference>
<dbReference type="InterPro" id="IPR010243">
    <property type="entry name" value="RNA_pol_bsu_bac"/>
</dbReference>
<dbReference type="NCBIfam" id="TIGR02013">
    <property type="entry name" value="rpoB"/>
    <property type="match status" value="1"/>
</dbReference>
<dbReference type="PANTHER" id="PTHR20856">
    <property type="entry name" value="DNA-DIRECTED RNA POLYMERASE I SUBUNIT 2"/>
    <property type="match status" value="1"/>
</dbReference>
<dbReference type="InterPro" id="IPR007121">
    <property type="entry name" value="RNA_pol_bsu_CS"/>
</dbReference>
<comment type="catalytic activity">
    <reaction evidence="5 6 8">
        <text>RNA(n) + a ribonucleoside 5'-triphosphate = RNA(n+1) + diphosphate</text>
        <dbReference type="Rhea" id="RHEA:21248"/>
        <dbReference type="Rhea" id="RHEA-COMP:14527"/>
        <dbReference type="Rhea" id="RHEA-COMP:17342"/>
        <dbReference type="ChEBI" id="CHEBI:33019"/>
        <dbReference type="ChEBI" id="CHEBI:61557"/>
        <dbReference type="ChEBI" id="CHEBI:140395"/>
        <dbReference type="EC" id="2.7.7.6"/>
    </reaction>
</comment>
<evidence type="ECO:0000256" key="8">
    <source>
        <dbReference type="RuleBase" id="RU363031"/>
    </source>
</evidence>
<evidence type="ECO:0000259" key="9">
    <source>
        <dbReference type="Pfam" id="PF00562"/>
    </source>
</evidence>
<evidence type="ECO:0000259" key="10">
    <source>
        <dbReference type="Pfam" id="PF04560"/>
    </source>
</evidence>
<evidence type="ECO:0000256" key="7">
    <source>
        <dbReference type="RuleBase" id="RU000434"/>
    </source>
</evidence>
<evidence type="ECO:0000259" key="14">
    <source>
        <dbReference type="Pfam" id="PF10385"/>
    </source>
</evidence>
<comment type="function">
    <text evidence="6 8">DNA-dependent RNA polymerase catalyzes the transcription of DNA into RNA using the four ribonucleoside triphosphates as substrates.</text>
</comment>
<name>A0A4Q7VDH2_9BURK</name>
<dbReference type="GO" id="GO:0032549">
    <property type="term" value="F:ribonucleoside binding"/>
    <property type="evidence" value="ECO:0007669"/>
    <property type="project" value="InterPro"/>
</dbReference>
<dbReference type="Gene3D" id="2.40.270.10">
    <property type="entry name" value="DNA-directed RNA polymerase, subunit 2, domain 6"/>
    <property type="match status" value="1"/>
</dbReference>
<sequence length="1371" mass="153928">MPYSYTERKRIRKSFAKREDVQDVPYLLATQLHSYRTFLQQSVSSSQRKDEGLQAAFKSIFPIVSHNGMARLEFDSYMLGEPVFDVKECQLRGLTFASPLRAKVKLVLMDREVSKPTVKEIKEQEVYMGEIPLMTDTGSFVINGTERVIVSQLHRSPGVFFEHDRGKTHSSGKLLFSARVIPYRGSWLDFEFDPKDVLFFRIDRRRKMPVTILLKAIGLTPETILAHFYEFDHFDIKSEGALMQMVPERWKGEVARFDITDKNGTVLVEKDKRINSKHLRELANSKIERISVPEDYLVGRVLAKNVISADTGEVIANANDEITESLLTKIRDANVHEIQTIFTNELDRGAFISLTLRTDETADQMAARVAIYRMMRPGEPPTEEAVEALFQRLFYSEESYDLSRVGRMKVNSRLGRGDDITGPMTLTDEDILETIKVLVALRNGQGVIDDIDHLGNRRVRCVGELAENQFRAGLVRVERAVKERLGQAEADNLMPHDLINSKPISAAIKEFFGSSQLSQFMDQTNPLSEITHKRRVSALGPGGLTRERAGFEVRDVHPTHYGRVCPIETPEGPNIGLINSMALYARLNDYGFLETPYRKIIDGKVSDQIEYLSAIEESNYVIAQANAVLDEEGRFQDDLIACREAGETMLTAPENVHYMDVAPSQIVSVAASLIPFLEHDDANRALMGANMQRQAVPCLRPEKPLVGTGIERTVAVDSGTTVQATRGGIVDHVDADRVVIRVNDDENQAGEVGVDIYNLIKYTRSNQNTNINQRPIVKRGDHVARGDVLADGASTDLGELALGQNMLIAFMPWNGYNFEDSILISEKVVADDRYTSIHIEELTVVARDTKLGNEEITRDISNLAETQLNRLDESGIVHIGAEVRADDVLVGKVTPKGETQLTPEEKLLRAIFGEKASDVKDTSLRVPSGMVGTVIDVQVFTREGVPRDKRAEAIINDELSRYRQDLNDQLRIVENDTFDRIRKLLLGKTVNGGPNRLPKGSVITEEYLDGVERWHWFDIRLSDEGAAVALEQTKESVEQKRHEFDLAFEEKRKKLTQGDELPPGVLKMIKVYLAVKRRLQPGDKMAGRHGNKGVVSRITPVEDMPHMADGTPADIVLNPLGVPSRMNVGQVLEVHLGWAAKGVGHRIADLMKDERSVQVGQIREYLDKVYNNTGAKAQIDTLTDDEIIEMARNLRNGVPLATPVFDGATEDEITSMLELAYPDDVKERLQLTDSRTQAYLFDGRTGERFERPVTIGYMHYLKLHHLVDDKMHARSTGPYSLVTQQPLGGKAQFGGQRFGEMEVWALEAYGASYTLQEMLTVKSDDIAGRTKVYENIVKGDHVIDAGMPESFNVLVKEIRSLSLDMDLERKE</sequence>
<keyword evidence="1 6" id="KW-0240">DNA-directed RNA polymerase</keyword>
<evidence type="ECO:0000256" key="6">
    <source>
        <dbReference type="HAMAP-Rule" id="MF_01321"/>
    </source>
</evidence>
<evidence type="ECO:0000259" key="11">
    <source>
        <dbReference type="Pfam" id="PF04561"/>
    </source>
</evidence>
<comment type="subunit">
    <text evidence="6 8">The RNAP catalytic core consists of 2 alpha, 1 beta, 1 beta' and 1 omega subunit. When a sigma factor is associated with the core the holoenzyme is formed, which can initiate transcription.</text>
</comment>
<dbReference type="EMBL" id="SHKO01000002">
    <property type="protein sequence ID" value="RZT93954.1"/>
    <property type="molecule type" value="Genomic_DNA"/>
</dbReference>
<dbReference type="InterPro" id="IPR014724">
    <property type="entry name" value="RNA_pol_RPB2_OB-fold"/>
</dbReference>
<dbReference type="SUPFAM" id="SSF64484">
    <property type="entry name" value="beta and beta-prime subunits of DNA dependent RNA-polymerase"/>
    <property type="match status" value="1"/>
</dbReference>
<evidence type="ECO:0000256" key="4">
    <source>
        <dbReference type="ARBA" id="ARBA00023163"/>
    </source>
</evidence>
<comment type="similarity">
    <text evidence="6 7">Belongs to the RNA polymerase beta chain family.</text>
</comment>
<dbReference type="Pfam" id="PF04561">
    <property type="entry name" value="RNA_pol_Rpb2_2"/>
    <property type="match status" value="2"/>
</dbReference>
<dbReference type="Proteomes" id="UP000293398">
    <property type="component" value="Unassembled WGS sequence"/>
</dbReference>
<feature type="domain" description="DNA-directed RNA polymerase subunit 2 hybrid-binding" evidence="9">
    <location>
        <begin position="724"/>
        <end position="1292"/>
    </location>
</feature>
<feature type="domain" description="RNA polymerase Rpb2" evidence="11">
    <location>
        <begin position="155"/>
        <end position="229"/>
    </location>
</feature>
<dbReference type="Gene3D" id="6.10.140.1670">
    <property type="match status" value="1"/>
</dbReference>
<evidence type="ECO:0000259" key="12">
    <source>
        <dbReference type="Pfam" id="PF04563"/>
    </source>
</evidence>
<dbReference type="GO" id="GO:0006351">
    <property type="term" value="P:DNA-templated transcription"/>
    <property type="evidence" value="ECO:0007669"/>
    <property type="project" value="UniProtKB-UniRule"/>
</dbReference>
<dbReference type="Gene3D" id="2.30.150.10">
    <property type="entry name" value="DNA-directed RNA polymerase, beta subunit, external 1 domain"/>
    <property type="match status" value="1"/>
</dbReference>
<dbReference type="InterPro" id="IPR007645">
    <property type="entry name" value="RNA_pol_Rpb2_3"/>
</dbReference>
<evidence type="ECO:0000256" key="3">
    <source>
        <dbReference type="ARBA" id="ARBA00022695"/>
    </source>
</evidence>
<feature type="domain" description="RNA polymerase beta subunit protrusion" evidence="12">
    <location>
        <begin position="27"/>
        <end position="505"/>
    </location>
</feature>
<accession>A0A4Q7VDH2</accession>
<dbReference type="OrthoDB" id="9803954at2"/>
<dbReference type="Pfam" id="PF10385">
    <property type="entry name" value="RNA_pol_Rpb2_45"/>
    <property type="match status" value="1"/>
</dbReference>
<feature type="domain" description="RNA polymerase Rpb2" evidence="10">
    <location>
        <begin position="1294"/>
        <end position="1368"/>
    </location>
</feature>
<dbReference type="InterPro" id="IPR042107">
    <property type="entry name" value="DNA-dir_RNA_pol_bsu_ext_1_sf"/>
</dbReference>
<dbReference type="InterPro" id="IPR007642">
    <property type="entry name" value="RNA_pol_Rpb2_2"/>
</dbReference>
<dbReference type="FunFam" id="2.40.50.100:FF:000006">
    <property type="entry name" value="DNA-directed RNA polymerase subunit beta"/>
    <property type="match status" value="1"/>
</dbReference>
<evidence type="ECO:0000313" key="16">
    <source>
        <dbReference type="Proteomes" id="UP000293398"/>
    </source>
</evidence>
<dbReference type="InterPro" id="IPR007641">
    <property type="entry name" value="RNA_pol_Rpb2_7"/>
</dbReference>
<feature type="domain" description="DNA-directed RNA polymerase beta subunit external 1" evidence="14">
    <location>
        <begin position="597"/>
        <end position="662"/>
    </location>
</feature>
<dbReference type="FunFam" id="3.90.1800.10:FF:000001">
    <property type="entry name" value="DNA-directed RNA polymerase subunit beta"/>
    <property type="match status" value="1"/>
</dbReference>
<dbReference type="PROSITE" id="PS01166">
    <property type="entry name" value="RNA_POL_BETA"/>
    <property type="match status" value="1"/>
</dbReference>
<dbReference type="Gene3D" id="2.40.50.100">
    <property type="match status" value="1"/>
</dbReference>
<dbReference type="InterPro" id="IPR019462">
    <property type="entry name" value="DNA-dir_RNA_pol_bsu_external_1"/>
</dbReference>
<gene>
    <name evidence="6" type="primary">rpoB</name>
    <name evidence="15" type="ORF">EV681_2370</name>
</gene>
<dbReference type="InterPro" id="IPR007120">
    <property type="entry name" value="DNA-dir_RNAP_su2_dom"/>
</dbReference>
<reference evidence="15 16" key="1">
    <citation type="submission" date="2019-02" db="EMBL/GenBank/DDBJ databases">
        <title>Genomic Encyclopedia of Type Strains, Phase IV (KMG-IV): sequencing the most valuable type-strain genomes for metagenomic binning, comparative biology and taxonomic classification.</title>
        <authorList>
            <person name="Goeker M."/>
        </authorList>
    </citation>
    <scope>NUCLEOTIDE SEQUENCE [LARGE SCALE GENOMIC DNA]</scope>
    <source>
        <strain evidence="15 16">DSM 23814</strain>
    </source>
</reference>
<dbReference type="CDD" id="cd00653">
    <property type="entry name" value="RNA_pol_B_RPB2"/>
    <property type="match status" value="1"/>
</dbReference>
<dbReference type="RefSeq" id="WP_128393321.1">
    <property type="nucleotide sequence ID" value="NZ_SHKO01000002.1"/>
</dbReference>
<dbReference type="InterPro" id="IPR015712">
    <property type="entry name" value="DNA-dir_RNA_pol_su2"/>
</dbReference>
<keyword evidence="3 6" id="KW-0548">Nucleotidyltransferase</keyword>
<dbReference type="GO" id="GO:0003899">
    <property type="term" value="F:DNA-directed RNA polymerase activity"/>
    <property type="evidence" value="ECO:0007669"/>
    <property type="project" value="UniProtKB-UniRule"/>
</dbReference>
<evidence type="ECO:0000259" key="13">
    <source>
        <dbReference type="Pfam" id="PF04565"/>
    </source>
</evidence>
<keyword evidence="16" id="KW-1185">Reference proteome</keyword>
<evidence type="ECO:0000313" key="15">
    <source>
        <dbReference type="EMBL" id="RZT93954.1"/>
    </source>
</evidence>
<dbReference type="Gene3D" id="3.90.1800.10">
    <property type="entry name" value="RNA polymerase alpha subunit dimerisation domain"/>
    <property type="match status" value="1"/>
</dbReference>
<dbReference type="HAMAP" id="MF_01321">
    <property type="entry name" value="RNApol_bact_RpoB"/>
    <property type="match status" value="1"/>
</dbReference>
<protein>
    <recommendedName>
        <fullName evidence="6 8">DNA-directed RNA polymerase subunit beta</fullName>
        <shortName evidence="6">RNAP subunit beta</shortName>
        <ecNumber evidence="6 8">2.7.7.6</ecNumber>
    </recommendedName>
    <alternativeName>
        <fullName evidence="6">RNA polymerase subunit beta</fullName>
    </alternativeName>
    <alternativeName>
        <fullName evidence="6">Transcriptase subunit beta</fullName>
    </alternativeName>
</protein>
<keyword evidence="2 6" id="KW-0808">Transferase</keyword>
<evidence type="ECO:0000256" key="1">
    <source>
        <dbReference type="ARBA" id="ARBA00022478"/>
    </source>
</evidence>
<dbReference type="InterPro" id="IPR037033">
    <property type="entry name" value="DNA-dir_RNAP_su2_hyb_sf"/>
</dbReference>
<dbReference type="GO" id="GO:0000428">
    <property type="term" value="C:DNA-directed RNA polymerase complex"/>
    <property type="evidence" value="ECO:0007669"/>
    <property type="project" value="UniProtKB-KW"/>
</dbReference>
<dbReference type="InterPro" id="IPR007644">
    <property type="entry name" value="RNA_pol_bsu_protrusion"/>
</dbReference>
<feature type="domain" description="RNA polymerase Rpb2" evidence="13">
    <location>
        <begin position="519"/>
        <end position="586"/>
    </location>
</feature>
<dbReference type="Pfam" id="PF04565">
    <property type="entry name" value="RNA_pol_Rpb2_3"/>
    <property type="match status" value="1"/>
</dbReference>
<organism evidence="15 16">
    <name type="scientific">Advenella incenata</name>
    <dbReference type="NCBI Taxonomy" id="267800"/>
    <lineage>
        <taxon>Bacteria</taxon>
        <taxon>Pseudomonadati</taxon>
        <taxon>Pseudomonadota</taxon>
        <taxon>Betaproteobacteria</taxon>
        <taxon>Burkholderiales</taxon>
        <taxon>Alcaligenaceae</taxon>
    </lineage>
</organism>
<dbReference type="Gene3D" id="3.90.1100.10">
    <property type="match status" value="2"/>
</dbReference>
<feature type="domain" description="RNA polymerase Rpb2" evidence="11">
    <location>
        <begin position="357"/>
        <end position="460"/>
    </location>
</feature>
<dbReference type="Pfam" id="PF04563">
    <property type="entry name" value="RNA_pol_Rpb2_1"/>
    <property type="match status" value="1"/>
</dbReference>
<dbReference type="Pfam" id="PF00562">
    <property type="entry name" value="RNA_pol_Rpb2_6"/>
    <property type="match status" value="1"/>
</dbReference>
<keyword evidence="4 6" id="KW-0804">Transcription</keyword>
<dbReference type="GO" id="GO:0003677">
    <property type="term" value="F:DNA binding"/>
    <property type="evidence" value="ECO:0007669"/>
    <property type="project" value="UniProtKB-UniRule"/>
</dbReference>
<evidence type="ECO:0000256" key="2">
    <source>
        <dbReference type="ARBA" id="ARBA00022679"/>
    </source>
</evidence>
<dbReference type="EC" id="2.7.7.6" evidence="6 8"/>